<dbReference type="Proteomes" id="UP000323000">
    <property type="component" value="Chromosome 12"/>
</dbReference>
<dbReference type="SUPFAM" id="SSF56112">
    <property type="entry name" value="Protein kinase-like (PK-like)"/>
    <property type="match status" value="1"/>
</dbReference>
<dbReference type="Gene3D" id="3.30.200.20">
    <property type="entry name" value="Phosphorylase Kinase, domain 1"/>
    <property type="match status" value="1"/>
</dbReference>
<dbReference type="Gene3D" id="1.10.510.10">
    <property type="entry name" value="Transferase(Phosphotransferase) domain 1"/>
    <property type="match status" value="1"/>
</dbReference>
<dbReference type="InterPro" id="IPR001245">
    <property type="entry name" value="Ser-Thr/Tyr_kinase_cat_dom"/>
</dbReference>
<dbReference type="GO" id="GO:0004672">
    <property type="term" value="F:protein kinase activity"/>
    <property type="evidence" value="ECO:0007669"/>
    <property type="project" value="InterPro"/>
</dbReference>
<accession>A0A5C7GVQ1</accession>
<evidence type="ECO:0000313" key="5">
    <source>
        <dbReference type="Proteomes" id="UP000323000"/>
    </source>
</evidence>
<dbReference type="PANTHER" id="PTHR45621">
    <property type="entry name" value="OS01G0588500 PROTEIN-RELATED"/>
    <property type="match status" value="1"/>
</dbReference>
<gene>
    <name evidence="4" type="ORF">EZV62_024658</name>
</gene>
<dbReference type="Pfam" id="PF07714">
    <property type="entry name" value="PK_Tyr_Ser-Thr"/>
    <property type="match status" value="1"/>
</dbReference>
<organism evidence="4 5">
    <name type="scientific">Acer yangbiense</name>
    <dbReference type="NCBI Taxonomy" id="1000413"/>
    <lineage>
        <taxon>Eukaryota</taxon>
        <taxon>Viridiplantae</taxon>
        <taxon>Streptophyta</taxon>
        <taxon>Embryophyta</taxon>
        <taxon>Tracheophyta</taxon>
        <taxon>Spermatophyta</taxon>
        <taxon>Magnoliopsida</taxon>
        <taxon>eudicotyledons</taxon>
        <taxon>Gunneridae</taxon>
        <taxon>Pentapetalae</taxon>
        <taxon>rosids</taxon>
        <taxon>malvids</taxon>
        <taxon>Sapindales</taxon>
        <taxon>Sapindaceae</taxon>
        <taxon>Hippocastanoideae</taxon>
        <taxon>Acereae</taxon>
        <taxon>Acer</taxon>
    </lineage>
</organism>
<dbReference type="InterPro" id="IPR000719">
    <property type="entry name" value="Prot_kinase_dom"/>
</dbReference>
<dbReference type="InterPro" id="IPR011009">
    <property type="entry name" value="Kinase-like_dom_sf"/>
</dbReference>
<keyword evidence="2" id="KW-1003">Cell membrane</keyword>
<comment type="subcellular location">
    <subcellularLocation>
        <location evidence="1">Cell membrane</location>
    </subcellularLocation>
</comment>
<dbReference type="EMBL" id="VAHF01000012">
    <property type="protein sequence ID" value="TXG48783.1"/>
    <property type="molecule type" value="Genomic_DNA"/>
</dbReference>
<keyword evidence="2" id="KW-0472">Membrane</keyword>
<dbReference type="GO" id="GO:0005524">
    <property type="term" value="F:ATP binding"/>
    <property type="evidence" value="ECO:0007669"/>
    <property type="project" value="InterPro"/>
</dbReference>
<dbReference type="PROSITE" id="PS50011">
    <property type="entry name" value="PROTEIN_KINASE_DOM"/>
    <property type="match status" value="1"/>
</dbReference>
<dbReference type="InterPro" id="IPR050823">
    <property type="entry name" value="Plant_Ser_Thr_Prot_Kinase"/>
</dbReference>
<dbReference type="GO" id="GO:0005886">
    <property type="term" value="C:plasma membrane"/>
    <property type="evidence" value="ECO:0007669"/>
    <property type="project" value="UniProtKB-SubCell"/>
</dbReference>
<dbReference type="AlphaFoldDB" id="A0A5C7GVQ1"/>
<evidence type="ECO:0000259" key="3">
    <source>
        <dbReference type="PROSITE" id="PS50011"/>
    </source>
</evidence>
<comment type="caution">
    <text evidence="4">The sequence shown here is derived from an EMBL/GenBank/DDBJ whole genome shotgun (WGS) entry which is preliminary data.</text>
</comment>
<feature type="domain" description="Protein kinase" evidence="3">
    <location>
        <begin position="28"/>
        <end position="255"/>
    </location>
</feature>
<sequence length="255" mass="29070">MVSVGEIVSNPNLKVFTFKDLKAATKKFGRDSLLGEGKHGPVYKGWLDQTTYKPAKPGVGFPVAIKHIKYPYNLNGFNQLQEEVEFLGKLSHPNLVKLLGYCREKEQVILVYEYMQKGNLENHLFRKGGEPLAWDIRLKIAIDAARVNLNPKHDVYLFGVLLLEMLTGLRAFDRNRPSDERNLVEWAAPFLCNPRKVKKIVDPRLQHKKYPSQVAMIQAAELIHNCLNQHPTTRPSMEQVLQTLQQIKALDSSTV</sequence>
<reference evidence="5" key="1">
    <citation type="journal article" date="2019" name="Gigascience">
        <title>De novo genome assembly of the endangered Acer yangbiense, a plant species with extremely small populations endemic to Yunnan Province, China.</title>
        <authorList>
            <person name="Yang J."/>
            <person name="Wariss H.M."/>
            <person name="Tao L."/>
            <person name="Zhang R."/>
            <person name="Yun Q."/>
            <person name="Hollingsworth P."/>
            <person name="Dao Z."/>
            <person name="Luo G."/>
            <person name="Guo H."/>
            <person name="Ma Y."/>
            <person name="Sun W."/>
        </authorList>
    </citation>
    <scope>NUCLEOTIDE SEQUENCE [LARGE SCALE GENOMIC DNA]</scope>
    <source>
        <strain evidence="5">cv. Malutang</strain>
    </source>
</reference>
<name>A0A5C7GVQ1_9ROSI</name>
<evidence type="ECO:0000256" key="1">
    <source>
        <dbReference type="ARBA" id="ARBA00004236"/>
    </source>
</evidence>
<dbReference type="OrthoDB" id="4062651at2759"/>
<evidence type="ECO:0000256" key="2">
    <source>
        <dbReference type="ARBA" id="ARBA00022475"/>
    </source>
</evidence>
<proteinExistence type="predicted"/>
<protein>
    <recommendedName>
        <fullName evidence="3">Protein kinase domain-containing protein</fullName>
    </recommendedName>
</protein>
<evidence type="ECO:0000313" key="4">
    <source>
        <dbReference type="EMBL" id="TXG48783.1"/>
    </source>
</evidence>
<keyword evidence="5" id="KW-1185">Reference proteome</keyword>